<dbReference type="Gene3D" id="3.30.230.10">
    <property type="match status" value="1"/>
</dbReference>
<evidence type="ECO:0000256" key="2">
    <source>
        <dbReference type="ARBA" id="ARBA00022741"/>
    </source>
</evidence>
<evidence type="ECO:0000313" key="5">
    <source>
        <dbReference type="EMBL" id="QEA07509.1"/>
    </source>
</evidence>
<dbReference type="Gene3D" id="3.40.50.300">
    <property type="entry name" value="P-loop containing nucleotide triphosphate hydrolases"/>
    <property type="match status" value="1"/>
</dbReference>
<dbReference type="InterPro" id="IPR004482">
    <property type="entry name" value="Mg_chelat-rel"/>
</dbReference>
<dbReference type="InterPro" id="IPR025158">
    <property type="entry name" value="Mg_chelat-rel_C"/>
</dbReference>
<dbReference type="InterPro" id="IPR027417">
    <property type="entry name" value="P-loop_NTPase"/>
</dbReference>
<evidence type="ECO:0000256" key="3">
    <source>
        <dbReference type="ARBA" id="ARBA00022840"/>
    </source>
</evidence>
<dbReference type="PANTHER" id="PTHR32039">
    <property type="entry name" value="MAGNESIUM-CHELATASE SUBUNIT CHLI"/>
    <property type="match status" value="1"/>
</dbReference>
<dbReference type="PANTHER" id="PTHR32039:SF7">
    <property type="entry name" value="COMPETENCE PROTEIN COMM"/>
    <property type="match status" value="1"/>
</dbReference>
<dbReference type="GO" id="GO:0005524">
    <property type="term" value="F:ATP binding"/>
    <property type="evidence" value="ECO:0007669"/>
    <property type="project" value="UniProtKB-KW"/>
</dbReference>
<dbReference type="InterPro" id="IPR045006">
    <property type="entry name" value="CHLI-like"/>
</dbReference>
<dbReference type="PRINTS" id="PR01657">
    <property type="entry name" value="MCMFAMILY"/>
</dbReference>
<dbReference type="AlphaFoldDB" id="A0A5B8REQ1"/>
<accession>A0A5B8REQ1</accession>
<gene>
    <name evidence="5" type="primary">comM_2</name>
    <name evidence="5" type="ORF">KBTEX_03865</name>
</gene>
<keyword evidence="2" id="KW-0547">Nucleotide-binding</keyword>
<dbReference type="NCBIfam" id="TIGR00368">
    <property type="entry name" value="YifB family Mg chelatase-like AAA ATPase"/>
    <property type="match status" value="1"/>
</dbReference>
<dbReference type="InterPro" id="IPR020568">
    <property type="entry name" value="Ribosomal_Su5_D2-typ_SF"/>
</dbReference>
<dbReference type="InterPro" id="IPR003593">
    <property type="entry name" value="AAA+_ATPase"/>
</dbReference>
<keyword evidence="3" id="KW-0067">ATP-binding</keyword>
<dbReference type="NCBIfam" id="NF007365">
    <property type="entry name" value="PRK09862.1"/>
    <property type="match status" value="1"/>
</dbReference>
<comment type="similarity">
    <text evidence="1">Belongs to the Mg-chelatase subunits D/I family. ComM subfamily.</text>
</comment>
<evidence type="ECO:0000259" key="4">
    <source>
        <dbReference type="SMART" id="SM00382"/>
    </source>
</evidence>
<dbReference type="Pfam" id="PF13541">
    <property type="entry name" value="ChlI"/>
    <property type="match status" value="1"/>
</dbReference>
<feature type="domain" description="AAA+ ATPase" evidence="4">
    <location>
        <begin position="209"/>
        <end position="393"/>
    </location>
</feature>
<protein>
    <submittedName>
        <fullName evidence="5">Competence protein ComM</fullName>
    </submittedName>
</protein>
<dbReference type="InterPro" id="IPR014721">
    <property type="entry name" value="Ribsml_uS5_D2-typ_fold_subgr"/>
</dbReference>
<dbReference type="InterPro" id="IPR001208">
    <property type="entry name" value="MCM_dom"/>
</dbReference>
<organism evidence="5">
    <name type="scientific">uncultured organism</name>
    <dbReference type="NCBI Taxonomy" id="155900"/>
    <lineage>
        <taxon>unclassified sequences</taxon>
        <taxon>environmental samples</taxon>
    </lineage>
</organism>
<dbReference type="Pfam" id="PF01078">
    <property type="entry name" value="Mg_chelatase"/>
    <property type="match status" value="1"/>
</dbReference>
<name>A0A5B8REQ1_9ZZZZ</name>
<evidence type="ECO:0000256" key="1">
    <source>
        <dbReference type="ARBA" id="ARBA00006354"/>
    </source>
</evidence>
<dbReference type="SUPFAM" id="SSF54211">
    <property type="entry name" value="Ribosomal protein S5 domain 2-like"/>
    <property type="match status" value="1"/>
</dbReference>
<dbReference type="Pfam" id="PF13335">
    <property type="entry name" value="Mg_chelatase_C"/>
    <property type="match status" value="1"/>
</dbReference>
<reference evidence="5" key="1">
    <citation type="submission" date="2019-06" db="EMBL/GenBank/DDBJ databases">
        <authorList>
            <person name="Murdoch R.W."/>
            <person name="Fathepure B."/>
        </authorList>
    </citation>
    <scope>NUCLEOTIDE SEQUENCE</scope>
</reference>
<dbReference type="EMBL" id="MN079266">
    <property type="protein sequence ID" value="QEA07509.1"/>
    <property type="molecule type" value="Genomic_DNA"/>
</dbReference>
<sequence>MSLAVVNGRAGVGVEAPPVAVEVHLAGGLPSLTIVGLPETAVKESRERVRSALVMSGFDFPPRRVTINLAPADLPKDGGRFDLPIALGILAASGQVPADALDGLEFAGELALTGALRGISGALPFAVHCQRADRQAVLPRDSAAEAALVGSGRVLAADHLLDVCAHLTARTPLAAATPPPAGEGPSVADLADVRGQQQARRCLEIAAAGGHSLLLCGPPGTGKSMLAARLPGILPPMTEQESLESATVASVSDGGFDPARWGVRPFRAPHHSASHVALAGGGGRPRPGEVSLAHNGVLFLDEFPEFSRRALEMLREPLETGQVEISRAAAKVRYPAAFQLVAAMNPCPCGHLGDPGGECRCTPDQIARYQGRLSGPLLDRIDLFCSVPRLAPTELRASPPGEDSATVRARVADTRRRQRERDDAAAAALPPGILEDRCRLDATAAALLDQAGERLGLTARGIHRCLRVARTIADLAGSDVVTATHLAEAVGYRERRGTGEAAATR</sequence>
<proteinExistence type="inferred from homology"/>
<dbReference type="SMART" id="SM00382">
    <property type="entry name" value="AAA"/>
    <property type="match status" value="1"/>
</dbReference>
<dbReference type="GO" id="GO:0003677">
    <property type="term" value="F:DNA binding"/>
    <property type="evidence" value="ECO:0007669"/>
    <property type="project" value="InterPro"/>
</dbReference>
<dbReference type="InterPro" id="IPR000523">
    <property type="entry name" value="Mg_chelatse_chII-like_cat_dom"/>
</dbReference>
<dbReference type="SUPFAM" id="SSF52540">
    <property type="entry name" value="P-loop containing nucleoside triphosphate hydrolases"/>
    <property type="match status" value="1"/>
</dbReference>